<dbReference type="Pfam" id="PF00535">
    <property type="entry name" value="Glycos_transf_2"/>
    <property type="match status" value="1"/>
</dbReference>
<organism evidence="2 3">
    <name type="scientific">Hymenobacter psychrotolerans DSM 18569</name>
    <dbReference type="NCBI Taxonomy" id="1121959"/>
    <lineage>
        <taxon>Bacteria</taxon>
        <taxon>Pseudomonadati</taxon>
        <taxon>Bacteroidota</taxon>
        <taxon>Cytophagia</taxon>
        <taxon>Cytophagales</taxon>
        <taxon>Hymenobacteraceae</taxon>
        <taxon>Hymenobacter</taxon>
    </lineage>
</organism>
<name>A0A1M7BHX9_9BACT</name>
<dbReference type="RefSeq" id="WP_073286507.1">
    <property type="nucleotide sequence ID" value="NZ_FRAS01000016.1"/>
</dbReference>
<protein>
    <submittedName>
        <fullName evidence="2">Glycosyltransferase involved in cell wall bisynthesis</fullName>
    </submittedName>
</protein>
<proteinExistence type="predicted"/>
<feature type="domain" description="Glycosyltransferase 2-like" evidence="1">
    <location>
        <begin position="8"/>
        <end position="127"/>
    </location>
</feature>
<dbReference type="SUPFAM" id="SSF53448">
    <property type="entry name" value="Nucleotide-diphospho-sugar transferases"/>
    <property type="match status" value="1"/>
</dbReference>
<keyword evidence="3" id="KW-1185">Reference proteome</keyword>
<dbReference type="EMBL" id="FRAS01000016">
    <property type="protein sequence ID" value="SHL54229.1"/>
    <property type="molecule type" value="Genomic_DNA"/>
</dbReference>
<dbReference type="PANTHER" id="PTHR22916">
    <property type="entry name" value="GLYCOSYLTRANSFERASE"/>
    <property type="match status" value="1"/>
</dbReference>
<dbReference type="Gene3D" id="3.90.550.10">
    <property type="entry name" value="Spore Coat Polysaccharide Biosynthesis Protein SpsA, Chain A"/>
    <property type="match status" value="1"/>
</dbReference>
<dbReference type="OrthoDB" id="6307329at2"/>
<evidence type="ECO:0000313" key="3">
    <source>
        <dbReference type="Proteomes" id="UP000183947"/>
    </source>
</evidence>
<sequence length="300" mass="34330">METTPFFSIVIPTYNRAGFIADTLRSVLAQTFTELEIIVVDDGSKDETATVVERFTDPRVQYMPKANGERGAARNYGLARARGEYVLFLDSDDLFHPTHLATLHAKIVELQPNFIATKYDFNRDGVRAESDMAGLSEGWYGLDLFVRGNALACNICVRRENPGLRPFEEDRRYAAVEDWMFMLENMQQDRVYIVDAVTLTMNDHDTRSMRSDNTALVRKLQLALEWMLARVRLTELQQRILTGRVYYLCAIHAYADNHRREALQFAQQAAPHLPAKQAAVLLVRCLIGLRAVEWLKKLRA</sequence>
<evidence type="ECO:0000313" key="2">
    <source>
        <dbReference type="EMBL" id="SHL54229.1"/>
    </source>
</evidence>
<gene>
    <name evidence="2" type="ORF">SAMN02746009_02912</name>
</gene>
<dbReference type="InterPro" id="IPR029044">
    <property type="entry name" value="Nucleotide-diphossugar_trans"/>
</dbReference>
<reference evidence="3" key="1">
    <citation type="submission" date="2016-11" db="EMBL/GenBank/DDBJ databases">
        <authorList>
            <person name="Varghese N."/>
            <person name="Submissions S."/>
        </authorList>
    </citation>
    <scope>NUCLEOTIDE SEQUENCE [LARGE SCALE GENOMIC DNA]</scope>
    <source>
        <strain evidence="3">DSM 18569</strain>
    </source>
</reference>
<dbReference type="Proteomes" id="UP000183947">
    <property type="component" value="Unassembled WGS sequence"/>
</dbReference>
<accession>A0A1M7BHX9</accession>
<dbReference type="PANTHER" id="PTHR22916:SF3">
    <property type="entry name" value="UDP-GLCNAC:BETAGAL BETA-1,3-N-ACETYLGLUCOSAMINYLTRANSFERASE-LIKE PROTEIN 1"/>
    <property type="match status" value="1"/>
</dbReference>
<dbReference type="STRING" id="1121959.SAMN02746009_02912"/>
<evidence type="ECO:0000259" key="1">
    <source>
        <dbReference type="Pfam" id="PF00535"/>
    </source>
</evidence>
<dbReference type="InterPro" id="IPR001173">
    <property type="entry name" value="Glyco_trans_2-like"/>
</dbReference>
<keyword evidence="2" id="KW-0808">Transferase</keyword>
<dbReference type="AlphaFoldDB" id="A0A1M7BHX9"/>
<dbReference type="GO" id="GO:0016758">
    <property type="term" value="F:hexosyltransferase activity"/>
    <property type="evidence" value="ECO:0007669"/>
    <property type="project" value="UniProtKB-ARBA"/>
</dbReference>
<dbReference type="CDD" id="cd00761">
    <property type="entry name" value="Glyco_tranf_GTA_type"/>
    <property type="match status" value="1"/>
</dbReference>